<feature type="region of interest" description="Disordered" evidence="1">
    <location>
        <begin position="139"/>
        <end position="184"/>
    </location>
</feature>
<evidence type="ECO:0000313" key="3">
    <source>
        <dbReference type="EMBL" id="VFJ96850.1"/>
    </source>
</evidence>
<evidence type="ECO:0000313" key="2">
    <source>
        <dbReference type="EMBL" id="VFJ96136.1"/>
    </source>
</evidence>
<protein>
    <recommendedName>
        <fullName evidence="5">DUF4276 family protein</fullName>
    </recommendedName>
</protein>
<dbReference type="EMBL" id="CAADFJ010000096">
    <property type="protein sequence ID" value="VFK02619.1"/>
    <property type="molecule type" value="Genomic_DNA"/>
</dbReference>
<dbReference type="EMBL" id="CAADFG010000099">
    <property type="protein sequence ID" value="VFJ96136.1"/>
    <property type="molecule type" value="Genomic_DNA"/>
</dbReference>
<reference evidence="3" key="1">
    <citation type="submission" date="2019-02" db="EMBL/GenBank/DDBJ databases">
        <authorList>
            <person name="Gruber-Vodicka R. H."/>
            <person name="Seah K. B. B."/>
        </authorList>
    </citation>
    <scope>NUCLEOTIDE SEQUENCE</scope>
    <source>
        <strain evidence="4">BECK_SA2B12</strain>
        <strain evidence="2">BECK_SA2B15</strain>
        <strain evidence="3">BECK_SA2B20</strain>
    </source>
</reference>
<evidence type="ECO:0008006" key="5">
    <source>
        <dbReference type="Google" id="ProtNLM"/>
    </source>
</evidence>
<accession>A0A450UWE5</accession>
<dbReference type="AlphaFoldDB" id="A0A450UWE5"/>
<evidence type="ECO:0000256" key="1">
    <source>
        <dbReference type="SAM" id="MobiDB-lite"/>
    </source>
</evidence>
<name>A0A450UWE5_9GAMM</name>
<dbReference type="EMBL" id="CAADFI010000099">
    <property type="protein sequence ID" value="VFJ96850.1"/>
    <property type="molecule type" value="Genomic_DNA"/>
</dbReference>
<evidence type="ECO:0000313" key="4">
    <source>
        <dbReference type="EMBL" id="VFK02619.1"/>
    </source>
</evidence>
<sequence length="184" mass="19873">MKRLALFVEGKGDAAAVSIIVKRLLTEQNAWDCLFPDSRPFVVGEVGRLLKDDCRQWRRWLGAAAKHGDLGAVLLVLDGDIEKLQGKAFCAASLARALATESERAGGGRLFSVAAVFACREFESWLIAGVESLAGKNLEDGRPGIEAGTRAPEGDLESAPRDAKGWLRQMMERGTGYSPARDQA</sequence>
<proteinExistence type="predicted"/>
<gene>
    <name evidence="2" type="ORF">BECKH772A_GA0070896_100995</name>
    <name evidence="3" type="ORF">BECKH772B_GA0070898_100996</name>
    <name evidence="4" type="ORF">BECKH772C_GA0070978_100965</name>
</gene>
<dbReference type="Pfam" id="PF14103">
    <property type="entry name" value="DUF4276"/>
    <property type="match status" value="1"/>
</dbReference>
<organism evidence="3">
    <name type="scientific">Candidatus Kentrum eta</name>
    <dbReference type="NCBI Taxonomy" id="2126337"/>
    <lineage>
        <taxon>Bacteria</taxon>
        <taxon>Pseudomonadati</taxon>
        <taxon>Pseudomonadota</taxon>
        <taxon>Gammaproteobacteria</taxon>
        <taxon>Candidatus Kentrum</taxon>
    </lineage>
</organism>
<dbReference type="InterPro" id="IPR025455">
    <property type="entry name" value="DUF4276"/>
</dbReference>